<feature type="region of interest" description="Disordered" evidence="2">
    <location>
        <begin position="273"/>
        <end position="293"/>
    </location>
</feature>
<evidence type="ECO:0000313" key="4">
    <source>
        <dbReference type="EMBL" id="MFC7131264.1"/>
    </source>
</evidence>
<feature type="transmembrane region" description="Helical" evidence="3">
    <location>
        <begin position="768"/>
        <end position="788"/>
    </location>
</feature>
<evidence type="ECO:0000256" key="3">
    <source>
        <dbReference type="SAM" id="Phobius"/>
    </source>
</evidence>
<keyword evidence="3" id="KW-1133">Transmembrane helix</keyword>
<dbReference type="InterPro" id="IPR026371">
    <property type="entry name" value="PGF_CTERM"/>
</dbReference>
<dbReference type="Proteomes" id="UP001596460">
    <property type="component" value="Unassembled WGS sequence"/>
</dbReference>
<feature type="compositionally biased region" description="Low complexity" evidence="2">
    <location>
        <begin position="746"/>
        <end position="770"/>
    </location>
</feature>
<keyword evidence="5" id="KW-1185">Reference proteome</keyword>
<keyword evidence="1" id="KW-0732">Signal</keyword>
<feature type="region of interest" description="Disordered" evidence="2">
    <location>
        <begin position="395"/>
        <end position="427"/>
    </location>
</feature>
<evidence type="ECO:0000256" key="2">
    <source>
        <dbReference type="SAM" id="MobiDB-lite"/>
    </source>
</evidence>
<dbReference type="GO" id="GO:0005886">
    <property type="term" value="C:plasma membrane"/>
    <property type="evidence" value="ECO:0007669"/>
    <property type="project" value="UniProtKB-SubCell"/>
</dbReference>
<accession>A0ABD5XN22</accession>
<name>A0ABD5XN22_9EURY</name>
<proteinExistence type="predicted"/>
<dbReference type="GO" id="GO:0030115">
    <property type="term" value="C:S-layer"/>
    <property type="evidence" value="ECO:0007669"/>
    <property type="project" value="UniProtKB-SubCell"/>
</dbReference>
<gene>
    <name evidence="4" type="ORF">ACFQI8_18025</name>
</gene>
<protein>
    <submittedName>
        <fullName evidence="4">PGF-CTERM sorting domain-containing protein</fullName>
    </submittedName>
</protein>
<feature type="compositionally biased region" description="Acidic residues" evidence="2">
    <location>
        <begin position="284"/>
        <end position="293"/>
    </location>
</feature>
<feature type="compositionally biased region" description="Gly residues" evidence="2">
    <location>
        <begin position="660"/>
        <end position="670"/>
    </location>
</feature>
<evidence type="ECO:0000313" key="5">
    <source>
        <dbReference type="Proteomes" id="UP001596460"/>
    </source>
</evidence>
<dbReference type="NCBIfam" id="TIGR04126">
    <property type="entry name" value="PGF_CTERM"/>
    <property type="match status" value="1"/>
</dbReference>
<feature type="compositionally biased region" description="Acidic residues" evidence="2">
    <location>
        <begin position="671"/>
        <end position="689"/>
    </location>
</feature>
<keyword evidence="3" id="KW-0812">Transmembrane</keyword>
<feature type="region of interest" description="Disordered" evidence="2">
    <location>
        <begin position="655"/>
        <end position="770"/>
    </location>
</feature>
<dbReference type="RefSeq" id="WP_390247246.1">
    <property type="nucleotide sequence ID" value="NZ_JBHTAB010000013.1"/>
</dbReference>
<evidence type="ECO:0000256" key="1">
    <source>
        <dbReference type="ARBA" id="ARBA00022729"/>
    </source>
</evidence>
<feature type="compositionally biased region" description="Polar residues" evidence="2">
    <location>
        <begin position="395"/>
        <end position="415"/>
    </location>
</feature>
<dbReference type="EMBL" id="JBHTAB010000013">
    <property type="protein sequence ID" value="MFC7131264.1"/>
    <property type="molecule type" value="Genomic_DNA"/>
</dbReference>
<reference evidence="4 5" key="1">
    <citation type="journal article" date="2019" name="Int. J. Syst. Evol. Microbiol.">
        <title>The Global Catalogue of Microorganisms (GCM) 10K type strain sequencing project: providing services to taxonomists for standard genome sequencing and annotation.</title>
        <authorList>
            <consortium name="The Broad Institute Genomics Platform"/>
            <consortium name="The Broad Institute Genome Sequencing Center for Infectious Disease"/>
            <person name="Wu L."/>
            <person name="Ma J."/>
        </authorList>
    </citation>
    <scope>NUCLEOTIDE SEQUENCE [LARGE SCALE GENOMIC DNA]</scope>
    <source>
        <strain evidence="4 5">DSM 26526</strain>
    </source>
</reference>
<feature type="transmembrane region" description="Helical" evidence="3">
    <location>
        <begin position="20"/>
        <end position="43"/>
    </location>
</feature>
<keyword evidence="3" id="KW-0472">Membrane</keyword>
<sequence>MRPDISRPGRSTELRHALPVVVVTVLLVVGSLGLGAAIAPVAADAHGGTLTRTVDDTTLASGESTTVTVEINASERGNFTVVEELSPGFASVEIVDDDGADFSGVRDANDELFATYGDRENVTLQYRVTAADSANATTHELTGYGDFGLEDIRATTTGDGEISVSADGGSSVIRSVDDATLAPGESATVWVAVERDRAANFTLVEEFIPAFGSVEIVDADGADFSGVRDANDELFATYGDRENVTLVYEVTAADDATAGTVYEFDGFADVNGSQSATDGTTEIDVQESSDDGDVSAARSIDRATLEPGGSTTVRVAVDRDRATNFTLVEEFSPAFGSVEIVDANGADFSGVRDANDELFATYGERELATLVYEVTAADDSTAGTVYEFDGFTDANGSQSATSGSGEISVQASNDDSGAVRSVDDETLAPGESATVRVEVDRDEATNFTVIEEFNPAFASVEIVDDDGADFSGVRDANDELFATYGDRENVTLVYEVTAGDDANAGTAYQFDGFTDVNGSELTTGGTDELDVQSESDDNWDLTRSADDTTLEPGESTVVSVEITGNETTNFTLVEEFNPGFASVEIVDDDGADFSGVRNANDELFATYGDRENVTLQYRVTAGEDVDEDASYQLGGFAQFDADGTEMDVDGVESLAVGSDGVAGGGGGGGGGDDDDDDESGDDDDTDDGSSDTPESTDSPDDGDDDDTDDDNGDDGGDDSGDGDDSDGDSGDDSGDDDDGSDDDSGDGAPETATPETETSVTTTTDTPVPGFGVSVALVALVLGSVLLARRRAN</sequence>
<feature type="compositionally biased region" description="Acidic residues" evidence="2">
    <location>
        <begin position="697"/>
        <end position="745"/>
    </location>
</feature>
<organism evidence="4 5">
    <name type="scientific">Haloferax chudinovii</name>
    <dbReference type="NCBI Taxonomy" id="1109010"/>
    <lineage>
        <taxon>Archaea</taxon>
        <taxon>Methanobacteriati</taxon>
        <taxon>Methanobacteriota</taxon>
        <taxon>Stenosarchaea group</taxon>
        <taxon>Halobacteria</taxon>
        <taxon>Halobacteriales</taxon>
        <taxon>Haloferacaceae</taxon>
        <taxon>Haloferax</taxon>
    </lineage>
</organism>
<comment type="caution">
    <text evidence="4">The sequence shown here is derived from an EMBL/GenBank/DDBJ whole genome shotgun (WGS) entry which is preliminary data.</text>
</comment>
<dbReference type="AlphaFoldDB" id="A0ABD5XN22"/>